<dbReference type="EMBL" id="DWWV01000023">
    <property type="protein sequence ID" value="HJC09541.1"/>
    <property type="molecule type" value="Genomic_DNA"/>
</dbReference>
<dbReference type="Proteomes" id="UP000823893">
    <property type="component" value="Unassembled WGS sequence"/>
</dbReference>
<evidence type="ECO:0000313" key="5">
    <source>
        <dbReference type="Proteomes" id="UP000823893"/>
    </source>
</evidence>
<dbReference type="InterPro" id="IPR043129">
    <property type="entry name" value="ATPase_NBD"/>
</dbReference>
<evidence type="ECO:0000256" key="1">
    <source>
        <dbReference type="ARBA" id="ARBA00002486"/>
    </source>
</evidence>
<comment type="function">
    <text evidence="1">Transcriptional repressor of xylose-utilizing enzymes.</text>
</comment>
<keyword evidence="3" id="KW-0859">Xylose metabolism</keyword>
<reference evidence="4" key="1">
    <citation type="journal article" date="2021" name="PeerJ">
        <title>Extensive microbial diversity within the chicken gut microbiome revealed by metagenomics and culture.</title>
        <authorList>
            <person name="Gilroy R."/>
            <person name="Ravi A."/>
            <person name="Getino M."/>
            <person name="Pursley I."/>
            <person name="Horton D.L."/>
            <person name="Alikhan N.F."/>
            <person name="Baker D."/>
            <person name="Gharbi K."/>
            <person name="Hall N."/>
            <person name="Watson M."/>
            <person name="Adriaenssens E.M."/>
            <person name="Foster-Nyarko E."/>
            <person name="Jarju S."/>
            <person name="Secka A."/>
            <person name="Antonio M."/>
            <person name="Oren A."/>
            <person name="Chaudhuri R.R."/>
            <person name="La Ragione R."/>
            <person name="Hildebrand F."/>
            <person name="Pallen M.J."/>
        </authorList>
    </citation>
    <scope>NUCLEOTIDE SEQUENCE</scope>
    <source>
        <strain evidence="4">ChiSxjej6B18-287</strain>
    </source>
</reference>
<name>A0A9D2SJP0_9FIRM</name>
<dbReference type="SUPFAM" id="SSF53067">
    <property type="entry name" value="Actin-like ATPase domain"/>
    <property type="match status" value="1"/>
</dbReference>
<evidence type="ECO:0000256" key="2">
    <source>
        <dbReference type="ARBA" id="ARBA00006479"/>
    </source>
</evidence>
<dbReference type="SUPFAM" id="SSF46785">
    <property type="entry name" value="Winged helix' DNA-binding domain"/>
    <property type="match status" value="1"/>
</dbReference>
<dbReference type="GO" id="GO:0042732">
    <property type="term" value="P:D-xylose metabolic process"/>
    <property type="evidence" value="ECO:0007669"/>
    <property type="project" value="UniProtKB-KW"/>
</dbReference>
<dbReference type="InterPro" id="IPR036390">
    <property type="entry name" value="WH_DNA-bd_sf"/>
</dbReference>
<accession>A0A9D2SJP0</accession>
<dbReference type="InterPro" id="IPR036388">
    <property type="entry name" value="WH-like_DNA-bd_sf"/>
</dbReference>
<gene>
    <name evidence="4" type="ORF">H9935_01845</name>
</gene>
<sequence length="330" mass="37648">MKDSADIRKINKHKIQRILWKGGQYTKQQISMQTGLSIATCNTLLNDMEQSKEVIGEKKRLQEVGRESVCYQINEEFESFLCIYFELLNGERTLTLYLLSAIGNIIEQIEKKCEIIDYAVIANEIDSILKQRNNISQIIVGTPSIAENGIIRHCDIAELENVEIIRQLEKQFRIPVYLENDMHFKAYGYYSKYGKADEIITLANFPAHILPGTASVHAGMILKGKNQFAGMVGFLPYGVERKKELELLEKDTCRPFVSKALTSIIAIVNPGIIVLTGDLLCEDSLDWIRKDCSQYIPDEYMPTFIYEGDFNAFYLEGMYQKALDLKGVIK</sequence>
<proteinExistence type="inferred from homology"/>
<dbReference type="InterPro" id="IPR000600">
    <property type="entry name" value="ROK"/>
</dbReference>
<dbReference type="PANTHER" id="PTHR18964">
    <property type="entry name" value="ROK (REPRESSOR, ORF, KINASE) FAMILY"/>
    <property type="match status" value="1"/>
</dbReference>
<organism evidence="4 5">
    <name type="scientific">Candidatus Blautia merdigallinarum</name>
    <dbReference type="NCBI Taxonomy" id="2838495"/>
    <lineage>
        <taxon>Bacteria</taxon>
        <taxon>Bacillati</taxon>
        <taxon>Bacillota</taxon>
        <taxon>Clostridia</taxon>
        <taxon>Lachnospirales</taxon>
        <taxon>Lachnospiraceae</taxon>
        <taxon>Blautia</taxon>
    </lineage>
</organism>
<dbReference type="AlphaFoldDB" id="A0A9D2SJP0"/>
<dbReference type="PANTHER" id="PTHR18964:SF149">
    <property type="entry name" value="BIFUNCTIONAL UDP-N-ACETYLGLUCOSAMINE 2-EPIMERASE_N-ACETYLMANNOSAMINE KINASE"/>
    <property type="match status" value="1"/>
</dbReference>
<dbReference type="Gene3D" id="1.10.10.10">
    <property type="entry name" value="Winged helix-like DNA-binding domain superfamily/Winged helix DNA-binding domain"/>
    <property type="match status" value="1"/>
</dbReference>
<keyword evidence="3" id="KW-0119">Carbohydrate metabolism</keyword>
<reference evidence="4" key="2">
    <citation type="submission" date="2021-04" db="EMBL/GenBank/DDBJ databases">
        <authorList>
            <person name="Gilroy R."/>
        </authorList>
    </citation>
    <scope>NUCLEOTIDE SEQUENCE</scope>
    <source>
        <strain evidence="4">ChiSxjej6B18-287</strain>
    </source>
</reference>
<comment type="caution">
    <text evidence="4">The sequence shown here is derived from an EMBL/GenBank/DDBJ whole genome shotgun (WGS) entry which is preliminary data.</text>
</comment>
<dbReference type="CDD" id="cd23763">
    <property type="entry name" value="ASKHA_ATPase_ROK"/>
    <property type="match status" value="1"/>
</dbReference>
<evidence type="ECO:0000256" key="3">
    <source>
        <dbReference type="ARBA" id="ARBA00022629"/>
    </source>
</evidence>
<dbReference type="Gene3D" id="3.30.420.40">
    <property type="match status" value="2"/>
</dbReference>
<evidence type="ECO:0008006" key="6">
    <source>
        <dbReference type="Google" id="ProtNLM"/>
    </source>
</evidence>
<protein>
    <recommendedName>
        <fullName evidence="6">ROK family protein</fullName>
    </recommendedName>
</protein>
<comment type="similarity">
    <text evidence="2">Belongs to the ROK (NagC/XylR) family.</text>
</comment>
<evidence type="ECO:0000313" key="4">
    <source>
        <dbReference type="EMBL" id="HJC09541.1"/>
    </source>
</evidence>